<feature type="non-terminal residue" evidence="7">
    <location>
        <position position="106"/>
    </location>
</feature>
<comment type="caution">
    <text evidence="7">The sequence shown here is derived from an EMBL/GenBank/DDBJ whole genome shotgun (WGS) entry which is preliminary data.</text>
</comment>
<dbReference type="GO" id="GO:0003677">
    <property type="term" value="F:DNA binding"/>
    <property type="evidence" value="ECO:0007669"/>
    <property type="project" value="InterPro"/>
</dbReference>
<dbReference type="Pfam" id="PF04563">
    <property type="entry name" value="RNA_pol_Rpb2_1"/>
    <property type="match status" value="1"/>
</dbReference>
<proteinExistence type="predicted"/>
<dbReference type="GO" id="GO:0006351">
    <property type="term" value="P:DNA-templated transcription"/>
    <property type="evidence" value="ECO:0007669"/>
    <property type="project" value="InterPro"/>
</dbReference>
<evidence type="ECO:0000313" key="7">
    <source>
        <dbReference type="EMBL" id="GAG55940.1"/>
    </source>
</evidence>
<evidence type="ECO:0000256" key="2">
    <source>
        <dbReference type="ARBA" id="ARBA00022478"/>
    </source>
</evidence>
<keyword evidence="5" id="KW-0804">Transcription</keyword>
<evidence type="ECO:0000256" key="5">
    <source>
        <dbReference type="ARBA" id="ARBA00023163"/>
    </source>
</evidence>
<keyword evidence="3" id="KW-0808">Transferase</keyword>
<dbReference type="GO" id="GO:0003899">
    <property type="term" value="F:DNA-directed RNA polymerase activity"/>
    <property type="evidence" value="ECO:0007669"/>
    <property type="project" value="UniProtKB-EC"/>
</dbReference>
<dbReference type="Gene3D" id="3.90.1100.10">
    <property type="match status" value="1"/>
</dbReference>
<evidence type="ECO:0000259" key="6">
    <source>
        <dbReference type="Pfam" id="PF04563"/>
    </source>
</evidence>
<evidence type="ECO:0000256" key="4">
    <source>
        <dbReference type="ARBA" id="ARBA00022695"/>
    </source>
</evidence>
<evidence type="ECO:0000256" key="3">
    <source>
        <dbReference type="ARBA" id="ARBA00022679"/>
    </source>
</evidence>
<organism evidence="7">
    <name type="scientific">marine sediment metagenome</name>
    <dbReference type="NCBI Taxonomy" id="412755"/>
    <lineage>
        <taxon>unclassified sequences</taxon>
        <taxon>metagenomes</taxon>
        <taxon>ecological metagenomes</taxon>
    </lineage>
</organism>
<dbReference type="Gene3D" id="3.90.1110.10">
    <property type="entry name" value="RNA polymerase Rpb2, domain 2"/>
    <property type="match status" value="1"/>
</dbReference>
<dbReference type="EC" id="2.7.7.6" evidence="1"/>
<evidence type="ECO:0000256" key="1">
    <source>
        <dbReference type="ARBA" id="ARBA00012418"/>
    </source>
</evidence>
<accession>X0YJ03</accession>
<keyword evidence="2" id="KW-0240">DNA-directed RNA polymerase</keyword>
<reference evidence="7" key="1">
    <citation type="journal article" date="2014" name="Front. Microbiol.">
        <title>High frequency of phylogenetically diverse reductive dehalogenase-homologous genes in deep subseafloor sedimentary metagenomes.</title>
        <authorList>
            <person name="Kawai M."/>
            <person name="Futagami T."/>
            <person name="Toyoda A."/>
            <person name="Takaki Y."/>
            <person name="Nishi S."/>
            <person name="Hori S."/>
            <person name="Arai W."/>
            <person name="Tsubouchi T."/>
            <person name="Morono Y."/>
            <person name="Uchiyama I."/>
            <person name="Ito T."/>
            <person name="Fujiyama A."/>
            <person name="Inagaki F."/>
            <person name="Takami H."/>
        </authorList>
    </citation>
    <scope>NUCLEOTIDE SEQUENCE</scope>
    <source>
        <strain evidence="7">Expedition CK06-06</strain>
    </source>
</reference>
<dbReference type="EMBL" id="BART01007301">
    <property type="protein sequence ID" value="GAG55940.1"/>
    <property type="molecule type" value="Genomic_DNA"/>
</dbReference>
<name>X0YJ03_9ZZZZ</name>
<gene>
    <name evidence="7" type="ORF">S01H4_16639</name>
</gene>
<dbReference type="SUPFAM" id="SSF64484">
    <property type="entry name" value="beta and beta-prime subunits of DNA dependent RNA-polymerase"/>
    <property type="match status" value="1"/>
</dbReference>
<feature type="domain" description="RNA polymerase beta subunit protrusion" evidence="6">
    <location>
        <begin position="32"/>
        <end position="89"/>
    </location>
</feature>
<dbReference type="AlphaFoldDB" id="X0YJ03"/>
<dbReference type="GO" id="GO:0000428">
    <property type="term" value="C:DNA-directed RNA polymerase complex"/>
    <property type="evidence" value="ECO:0007669"/>
    <property type="project" value="UniProtKB-KW"/>
</dbReference>
<protein>
    <recommendedName>
        <fullName evidence="1">DNA-directed RNA polymerase</fullName>
        <ecNumber evidence="1">2.7.7.6</ecNumber>
    </recommendedName>
</protein>
<keyword evidence="4" id="KW-0548">Nucleotidyltransferase</keyword>
<dbReference type="InterPro" id="IPR007644">
    <property type="entry name" value="RNA_pol_bsu_protrusion"/>
</dbReference>
<dbReference type="InterPro" id="IPR037034">
    <property type="entry name" value="RNA_pol_Rpb2_2_sf"/>
</dbReference>
<sequence length="106" mass="11859">MNIFPIQDFTGNLILDFISYSLGECKDSAYGCWEKGGTYSAPLEVKINLISKKTGEIKEQDVFMGELPLMTENGGFVINGAERVIVNQLIRSPGIYFDEEKNENSK</sequence>